<evidence type="ECO:0000313" key="3">
    <source>
        <dbReference type="EMBL" id="SCZ05877.1"/>
    </source>
</evidence>
<evidence type="ECO:0000256" key="1">
    <source>
        <dbReference type="SAM" id="Phobius"/>
    </source>
</evidence>
<dbReference type="Pfam" id="PF25842">
    <property type="entry name" value="NfeD_TM"/>
    <property type="match status" value="1"/>
</dbReference>
<dbReference type="Proteomes" id="UP000198636">
    <property type="component" value="Unassembled WGS sequence"/>
</dbReference>
<keyword evidence="1" id="KW-0472">Membrane</keyword>
<reference evidence="3 4" key="1">
    <citation type="submission" date="2016-10" db="EMBL/GenBank/DDBJ databases">
        <authorList>
            <person name="de Groot N.N."/>
        </authorList>
    </citation>
    <scope>NUCLEOTIDE SEQUENCE [LARGE SCALE GENOMIC DNA]</scope>
    <source>
        <strain evidence="3 4">DSM 18978</strain>
    </source>
</reference>
<dbReference type="RefSeq" id="WP_091547049.1">
    <property type="nucleotide sequence ID" value="NZ_FMUS01000034.1"/>
</dbReference>
<feature type="transmembrane region" description="Helical" evidence="1">
    <location>
        <begin position="68"/>
        <end position="85"/>
    </location>
</feature>
<dbReference type="OrthoDB" id="1807862at2"/>
<accession>A0A1G5KZ49</accession>
<dbReference type="InterPro" id="IPR058653">
    <property type="entry name" value="NfeD2_TM"/>
</dbReference>
<sequence>MEKLFDICFKTGLLFTVVSFILGLIFGGETDLGVETDLDIDIDLDLDTDIEFEGVSKGVGTVSPLKPTIIAAFVTVFGGVGLMVINKGYSDILALLIGTIFAFFVSILMYKLIIVPLHKRQTVAHSNKSLIGHEARVILTIPHNEMGKIRYVIHKNTYTAPAKALDDDGIITEGEIVIIKKIEKHIFYVEKK</sequence>
<dbReference type="Gene3D" id="2.40.50.140">
    <property type="entry name" value="Nucleic acid-binding proteins"/>
    <property type="match status" value="1"/>
</dbReference>
<name>A0A1G5KZ49_9FIRM</name>
<feature type="domain" description="Membrane protein NfeD2 N-terminal transmembrane" evidence="2">
    <location>
        <begin position="1"/>
        <end position="121"/>
    </location>
</feature>
<evidence type="ECO:0000313" key="4">
    <source>
        <dbReference type="Proteomes" id="UP000198636"/>
    </source>
</evidence>
<feature type="transmembrane region" description="Helical" evidence="1">
    <location>
        <begin position="7"/>
        <end position="26"/>
    </location>
</feature>
<keyword evidence="4" id="KW-1185">Reference proteome</keyword>
<keyword evidence="1" id="KW-1133">Transmembrane helix</keyword>
<proteinExistence type="predicted"/>
<protein>
    <submittedName>
        <fullName evidence="3">NfeD-like C-terminal, partner-binding</fullName>
    </submittedName>
</protein>
<organism evidence="3 4">
    <name type="scientific">Alkaliphilus peptidifermentans DSM 18978</name>
    <dbReference type="NCBI Taxonomy" id="1120976"/>
    <lineage>
        <taxon>Bacteria</taxon>
        <taxon>Bacillati</taxon>
        <taxon>Bacillota</taxon>
        <taxon>Clostridia</taxon>
        <taxon>Peptostreptococcales</taxon>
        <taxon>Natronincolaceae</taxon>
        <taxon>Alkaliphilus</taxon>
    </lineage>
</organism>
<dbReference type="EMBL" id="FMUS01000034">
    <property type="protein sequence ID" value="SCZ05877.1"/>
    <property type="molecule type" value="Genomic_DNA"/>
</dbReference>
<evidence type="ECO:0000259" key="2">
    <source>
        <dbReference type="Pfam" id="PF25842"/>
    </source>
</evidence>
<keyword evidence="1" id="KW-0812">Transmembrane</keyword>
<dbReference type="InterPro" id="IPR012340">
    <property type="entry name" value="NA-bd_OB-fold"/>
</dbReference>
<feature type="transmembrane region" description="Helical" evidence="1">
    <location>
        <begin position="92"/>
        <end position="113"/>
    </location>
</feature>
<gene>
    <name evidence="3" type="ORF">SAMN03080606_03908</name>
</gene>
<dbReference type="AlphaFoldDB" id="A0A1G5KZ49"/>
<dbReference type="STRING" id="1120976.SAMN03080606_03908"/>